<sequence>MVRPARMVCGRVAGGRALFPRHLPSAAGDSPRSLRRLRTAVSTSSYNQTVSNKDFVSKVSSLESKGVLVYDVGSTSSILGEGSAGFEVEELQRYLKEEGFYTSSYGITGYYGPVTKQAVTKWQKANGVLATGNFGGMSRAKYLDLQEGKVGRRGLFGRRRGKAKNQATKPAPAEPARDIKTQTKSFGTRAPAPAPPKPTAPKRAEPRKVVSAPAVPARQPARRQGFKWGSTLIFFVTLVVCWQTLSVYLRQREEREVEKQQMERDRQVQISRWMRTIDTDRRA</sequence>
<dbReference type="EMBL" id="CP151509">
    <property type="protein sequence ID" value="WZN64240.1"/>
    <property type="molecule type" value="Genomic_DNA"/>
</dbReference>
<keyword evidence="2" id="KW-1133">Transmembrane helix</keyword>
<gene>
    <name evidence="4" type="ORF">HKI87_09g57950</name>
</gene>
<evidence type="ECO:0000313" key="4">
    <source>
        <dbReference type="EMBL" id="WZN64240.1"/>
    </source>
</evidence>
<feature type="region of interest" description="Disordered" evidence="1">
    <location>
        <begin position="157"/>
        <end position="216"/>
    </location>
</feature>
<feature type="transmembrane region" description="Helical" evidence="2">
    <location>
        <begin position="228"/>
        <end position="249"/>
    </location>
</feature>
<proteinExistence type="predicted"/>
<dbReference type="Proteomes" id="UP001472866">
    <property type="component" value="Chromosome 09"/>
</dbReference>
<accession>A0AAX4PD07</accession>
<name>A0AAX4PD07_9CHLO</name>
<dbReference type="SUPFAM" id="SSF47090">
    <property type="entry name" value="PGBD-like"/>
    <property type="match status" value="1"/>
</dbReference>
<keyword evidence="5" id="KW-1185">Reference proteome</keyword>
<evidence type="ECO:0000313" key="5">
    <source>
        <dbReference type="Proteomes" id="UP001472866"/>
    </source>
</evidence>
<organism evidence="4 5">
    <name type="scientific">Chloropicon roscoffensis</name>
    <dbReference type="NCBI Taxonomy" id="1461544"/>
    <lineage>
        <taxon>Eukaryota</taxon>
        <taxon>Viridiplantae</taxon>
        <taxon>Chlorophyta</taxon>
        <taxon>Chloropicophyceae</taxon>
        <taxon>Chloropicales</taxon>
        <taxon>Chloropicaceae</taxon>
        <taxon>Chloropicon</taxon>
    </lineage>
</organism>
<protein>
    <submittedName>
        <fullName evidence="4">PG_binding_1 domain-containing protein</fullName>
    </submittedName>
</protein>
<evidence type="ECO:0000256" key="1">
    <source>
        <dbReference type="SAM" id="MobiDB-lite"/>
    </source>
</evidence>
<evidence type="ECO:0000259" key="3">
    <source>
        <dbReference type="Pfam" id="PF01471"/>
    </source>
</evidence>
<reference evidence="4 5" key="1">
    <citation type="submission" date="2024-03" db="EMBL/GenBank/DDBJ databases">
        <title>Complete genome sequence of the green alga Chloropicon roscoffensis RCC1871.</title>
        <authorList>
            <person name="Lemieux C."/>
            <person name="Pombert J.-F."/>
            <person name="Otis C."/>
            <person name="Turmel M."/>
        </authorList>
    </citation>
    <scope>NUCLEOTIDE SEQUENCE [LARGE SCALE GENOMIC DNA]</scope>
    <source>
        <strain evidence="4 5">RCC1871</strain>
    </source>
</reference>
<keyword evidence="2" id="KW-0472">Membrane</keyword>
<dbReference type="InterPro" id="IPR002477">
    <property type="entry name" value="Peptidoglycan-bd-like"/>
</dbReference>
<dbReference type="Gene3D" id="1.10.101.10">
    <property type="entry name" value="PGBD-like superfamily/PGBD"/>
    <property type="match status" value="1"/>
</dbReference>
<dbReference type="InterPro" id="IPR036365">
    <property type="entry name" value="PGBD-like_sf"/>
</dbReference>
<dbReference type="AlphaFoldDB" id="A0AAX4PD07"/>
<keyword evidence="2" id="KW-0812">Transmembrane</keyword>
<evidence type="ECO:0000256" key="2">
    <source>
        <dbReference type="SAM" id="Phobius"/>
    </source>
</evidence>
<dbReference type="InterPro" id="IPR036366">
    <property type="entry name" value="PGBDSf"/>
</dbReference>
<dbReference type="Pfam" id="PF01471">
    <property type="entry name" value="PG_binding_1"/>
    <property type="match status" value="1"/>
</dbReference>
<feature type="domain" description="Peptidoglycan binding-like" evidence="3">
    <location>
        <begin position="87"/>
        <end position="135"/>
    </location>
</feature>